<feature type="transmembrane region" description="Helical" evidence="7">
    <location>
        <begin position="324"/>
        <end position="347"/>
    </location>
</feature>
<keyword evidence="5 7" id="KW-0472">Membrane</keyword>
<organism evidence="9 10">
    <name type="scientific">Amycolatopsis rhizosphaerae</name>
    <dbReference type="NCBI Taxonomy" id="2053003"/>
    <lineage>
        <taxon>Bacteria</taxon>
        <taxon>Bacillati</taxon>
        <taxon>Actinomycetota</taxon>
        <taxon>Actinomycetes</taxon>
        <taxon>Pseudonocardiales</taxon>
        <taxon>Pseudonocardiaceae</taxon>
        <taxon>Amycolatopsis</taxon>
    </lineage>
</organism>
<feature type="transmembrane region" description="Helical" evidence="7">
    <location>
        <begin position="731"/>
        <end position="755"/>
    </location>
</feature>
<evidence type="ECO:0000313" key="9">
    <source>
        <dbReference type="EMBL" id="TVT61808.1"/>
    </source>
</evidence>
<dbReference type="InterPro" id="IPR003838">
    <property type="entry name" value="ABC3_permease_C"/>
</dbReference>
<feature type="domain" description="ABC3 transporter permease C-terminal" evidence="8">
    <location>
        <begin position="275"/>
        <end position="394"/>
    </location>
</feature>
<evidence type="ECO:0000256" key="6">
    <source>
        <dbReference type="ARBA" id="ARBA00038076"/>
    </source>
</evidence>
<feature type="transmembrane region" description="Helical" evidence="7">
    <location>
        <begin position="493"/>
        <end position="515"/>
    </location>
</feature>
<dbReference type="PANTHER" id="PTHR30572">
    <property type="entry name" value="MEMBRANE COMPONENT OF TRANSPORTER-RELATED"/>
    <property type="match status" value="1"/>
</dbReference>
<dbReference type="InterPro" id="IPR050250">
    <property type="entry name" value="Macrolide_Exporter_MacB"/>
</dbReference>
<dbReference type="PANTHER" id="PTHR30572:SF4">
    <property type="entry name" value="ABC TRANSPORTER PERMEASE YTRF"/>
    <property type="match status" value="1"/>
</dbReference>
<comment type="subcellular location">
    <subcellularLocation>
        <location evidence="1">Cell membrane</location>
        <topology evidence="1">Multi-pass membrane protein</topology>
    </subcellularLocation>
</comment>
<reference evidence="9 10" key="1">
    <citation type="submission" date="2019-07" db="EMBL/GenBank/DDBJ databases">
        <authorList>
            <person name="Duangmal K."/>
            <person name="Teo W.F.A."/>
        </authorList>
    </citation>
    <scope>NUCLEOTIDE SEQUENCE [LARGE SCALE GENOMIC DNA]</scope>
    <source>
        <strain evidence="9 10">TBRC 6029</strain>
    </source>
</reference>
<evidence type="ECO:0000256" key="4">
    <source>
        <dbReference type="ARBA" id="ARBA00022989"/>
    </source>
</evidence>
<evidence type="ECO:0000256" key="2">
    <source>
        <dbReference type="ARBA" id="ARBA00022475"/>
    </source>
</evidence>
<sequence>MSSRRVVLRLALAGLRFRAAASFASFVAILIGCGLLIACAGLFETAIVLQAPPQRLASAPVVVGGSAGFRLPDEESQVVPYAERAGLTRDQIGRIAAVPGVRQAVPDVSFPAVLLRDGMPQVSGSASVLSGHGWDSAALGGYTLREGAQPQAPGQVVLDSATAGAAGIGPGARVGLAVDGQKQDFVVTGTAEPGRTVRAPAFFFSADDVQRFGTHPGSVGLAGVFPADGVAAGELAARIADQVPGVSVLTGDDRGSAEFLGVSAGQLPLILLAAVFGGMVLVVMALVVSATISLTVRQRQQELALLRATGATPKQVHRMVVAETMAVGVLAAVCGAFLGGLAGNRIFGTSRSLGIVPGELVFRQDVIAFAAGILATLAITYAAAWFAALSAARARPVQALAEAAIPSARVNPLRRTGALVFAAATVLLAGTTMFMPADTASAIGGPAVLTGAIAVALIGPEIMAFVADRYGPFIRRIAGREATLAVINSRARAVAFAAVLTPITLATAVALGNVYSETTVQRAQVSAYAGQLRADAVISSDTGGLSPEAFGRIRGTPGVGTASPLVTSSGWIEQPYDGNGSDPLRLIGIAAEDQDGSVLATEVTSGSLKNLTGDSVALPRNVAEDLGIRLGQKITMRLGDGAQAQVVVVALLDSPSSYASMVLPADLLTAHTTTGLPAQVLVRAAPGQDANALVSALTERMKNWPGATVGDDGALKRNFQASADVEAMINYLLAVLAIAYAAIAAVNTLAVAVLARRREFGAQRLAGADRRQVRRMLFVEGGIVAVTGLLLGIVISLCTVLPMAITTGEIIPSGPVWVFLAVVLAVFLIVWPVTAVSARLAMRRSPIEAVTLPGQ</sequence>
<evidence type="ECO:0000256" key="5">
    <source>
        <dbReference type="ARBA" id="ARBA00023136"/>
    </source>
</evidence>
<feature type="transmembrane region" description="Helical" evidence="7">
    <location>
        <begin position="269"/>
        <end position="296"/>
    </location>
</feature>
<reference evidence="9 10" key="2">
    <citation type="submission" date="2019-08" db="EMBL/GenBank/DDBJ databases">
        <title>Amycolatopsis acidicola sp. nov., isolated from peat swamp forest soil.</title>
        <authorList>
            <person name="Srisuk N."/>
        </authorList>
    </citation>
    <scope>NUCLEOTIDE SEQUENCE [LARGE SCALE GENOMIC DNA]</scope>
    <source>
        <strain evidence="9 10">TBRC 6029</strain>
    </source>
</reference>
<dbReference type="GO" id="GO:0005886">
    <property type="term" value="C:plasma membrane"/>
    <property type="evidence" value="ECO:0007669"/>
    <property type="project" value="UniProtKB-SubCell"/>
</dbReference>
<evidence type="ECO:0000256" key="1">
    <source>
        <dbReference type="ARBA" id="ARBA00004651"/>
    </source>
</evidence>
<keyword evidence="10" id="KW-1185">Reference proteome</keyword>
<keyword evidence="4 7" id="KW-1133">Transmembrane helix</keyword>
<feature type="transmembrane region" description="Helical" evidence="7">
    <location>
        <begin position="443"/>
        <end position="467"/>
    </location>
</feature>
<keyword evidence="2" id="KW-1003">Cell membrane</keyword>
<dbReference type="EMBL" id="VJWX01000009">
    <property type="protein sequence ID" value="TVT61808.1"/>
    <property type="molecule type" value="Genomic_DNA"/>
</dbReference>
<evidence type="ECO:0000259" key="8">
    <source>
        <dbReference type="Pfam" id="PF02687"/>
    </source>
</evidence>
<evidence type="ECO:0000256" key="7">
    <source>
        <dbReference type="SAM" id="Phobius"/>
    </source>
</evidence>
<dbReference type="OrthoDB" id="3223244at2"/>
<feature type="transmembrane region" description="Helical" evidence="7">
    <location>
        <begin position="21"/>
        <end position="43"/>
    </location>
</feature>
<feature type="transmembrane region" description="Helical" evidence="7">
    <location>
        <begin position="817"/>
        <end position="838"/>
    </location>
</feature>
<evidence type="ECO:0000313" key="10">
    <source>
        <dbReference type="Proteomes" id="UP000320011"/>
    </source>
</evidence>
<comment type="caution">
    <text evidence="9">The sequence shown here is derived from an EMBL/GenBank/DDBJ whole genome shotgun (WGS) entry which is preliminary data.</text>
</comment>
<dbReference type="Proteomes" id="UP000320011">
    <property type="component" value="Unassembled WGS sequence"/>
</dbReference>
<dbReference type="Pfam" id="PF02687">
    <property type="entry name" value="FtsX"/>
    <property type="match status" value="2"/>
</dbReference>
<feature type="transmembrane region" description="Helical" evidence="7">
    <location>
        <begin position="776"/>
        <end position="805"/>
    </location>
</feature>
<keyword evidence="3 7" id="KW-0812">Transmembrane</keyword>
<gene>
    <name evidence="9" type="ORF">FNH05_02055</name>
</gene>
<dbReference type="AlphaFoldDB" id="A0A558DLF4"/>
<name>A0A558DLF4_9PSEU</name>
<feature type="transmembrane region" description="Helical" evidence="7">
    <location>
        <begin position="418"/>
        <end position="437"/>
    </location>
</feature>
<dbReference type="RefSeq" id="WP_144585404.1">
    <property type="nucleotide sequence ID" value="NZ_VJWX01000009.1"/>
</dbReference>
<evidence type="ECO:0000256" key="3">
    <source>
        <dbReference type="ARBA" id="ARBA00022692"/>
    </source>
</evidence>
<feature type="domain" description="ABC3 transporter permease C-terminal" evidence="8">
    <location>
        <begin position="732"/>
        <end position="846"/>
    </location>
</feature>
<feature type="transmembrane region" description="Helical" evidence="7">
    <location>
        <begin position="367"/>
        <end position="388"/>
    </location>
</feature>
<dbReference type="GO" id="GO:0022857">
    <property type="term" value="F:transmembrane transporter activity"/>
    <property type="evidence" value="ECO:0007669"/>
    <property type="project" value="TreeGrafter"/>
</dbReference>
<dbReference type="PROSITE" id="PS51257">
    <property type="entry name" value="PROKAR_LIPOPROTEIN"/>
    <property type="match status" value="1"/>
</dbReference>
<accession>A0A558DLF4</accession>
<protein>
    <submittedName>
        <fullName evidence="9">FtsX-like permease family protein</fullName>
    </submittedName>
</protein>
<comment type="similarity">
    <text evidence="6">Belongs to the ABC-4 integral membrane protein family.</text>
</comment>
<proteinExistence type="inferred from homology"/>